<evidence type="ECO:0000256" key="1">
    <source>
        <dbReference type="SAM" id="SignalP"/>
    </source>
</evidence>
<feature type="signal peptide" evidence="1">
    <location>
        <begin position="1"/>
        <end position="25"/>
    </location>
</feature>
<evidence type="ECO:0000313" key="2">
    <source>
        <dbReference type="EMBL" id="GIE13927.1"/>
    </source>
</evidence>
<dbReference type="RefSeq" id="WP_203820356.1">
    <property type="nucleotide sequence ID" value="NZ_BAAABP010000001.1"/>
</dbReference>
<proteinExistence type="predicted"/>
<evidence type="ECO:0000313" key="3">
    <source>
        <dbReference type="Proteomes" id="UP000598174"/>
    </source>
</evidence>
<reference evidence="2" key="1">
    <citation type="submission" date="2021-01" db="EMBL/GenBank/DDBJ databases">
        <title>Whole genome shotgun sequence of Actinoplanes ferrugineus NBRC 15555.</title>
        <authorList>
            <person name="Komaki H."/>
            <person name="Tamura T."/>
        </authorList>
    </citation>
    <scope>NUCLEOTIDE SEQUENCE</scope>
    <source>
        <strain evidence="2">NBRC 15555</strain>
    </source>
</reference>
<accession>A0A919J5X3</accession>
<name>A0A919J5X3_9ACTN</name>
<comment type="caution">
    <text evidence="2">The sequence shown here is derived from an EMBL/GenBank/DDBJ whole genome shotgun (WGS) entry which is preliminary data.</text>
</comment>
<dbReference type="EMBL" id="BOMM01000051">
    <property type="protein sequence ID" value="GIE13927.1"/>
    <property type="molecule type" value="Genomic_DNA"/>
</dbReference>
<protein>
    <recommendedName>
        <fullName evidence="4">Lipoprotein</fullName>
    </recommendedName>
</protein>
<organism evidence="2 3">
    <name type="scientific">Paractinoplanes ferrugineus</name>
    <dbReference type="NCBI Taxonomy" id="113564"/>
    <lineage>
        <taxon>Bacteria</taxon>
        <taxon>Bacillati</taxon>
        <taxon>Actinomycetota</taxon>
        <taxon>Actinomycetes</taxon>
        <taxon>Micromonosporales</taxon>
        <taxon>Micromonosporaceae</taxon>
        <taxon>Paractinoplanes</taxon>
    </lineage>
</organism>
<gene>
    <name evidence="2" type="ORF">Afe05nite_57670</name>
</gene>
<keyword evidence="3" id="KW-1185">Reference proteome</keyword>
<sequence length="233" mass="23499">MSARRLLLLPAATVLFALAACGATAEPSTGSSGFASVPAAPVGGGAEATTAVPANPAADTKSADCPSAATLQKLVELPKGVALGSIKCVQGWAGADPQGANVGDGVYLFHYKAGTGWKYYGDGSGYDCKDLGITKPAPFCVSESVTAKTKPAASSPKCPSGKSLEALVELPKGATFGNVQCVKDWAGADPQGAGDGVYLFHYKAGTGWKYYGEGSGYDCKDLGLTVSAPFCIS</sequence>
<dbReference type="PROSITE" id="PS51257">
    <property type="entry name" value="PROKAR_LIPOPROTEIN"/>
    <property type="match status" value="1"/>
</dbReference>
<dbReference type="Proteomes" id="UP000598174">
    <property type="component" value="Unassembled WGS sequence"/>
</dbReference>
<evidence type="ECO:0008006" key="4">
    <source>
        <dbReference type="Google" id="ProtNLM"/>
    </source>
</evidence>
<dbReference type="AlphaFoldDB" id="A0A919J5X3"/>
<keyword evidence="1" id="KW-0732">Signal</keyword>
<feature type="chain" id="PRO_5037494371" description="Lipoprotein" evidence="1">
    <location>
        <begin position="26"/>
        <end position="233"/>
    </location>
</feature>